<dbReference type="AlphaFoldDB" id="A0A099Y9W0"/>
<dbReference type="SUPFAM" id="SSF103473">
    <property type="entry name" value="MFS general substrate transporter"/>
    <property type="match status" value="1"/>
</dbReference>
<comment type="caution">
    <text evidence="8">The sequence shown here is derived from an EMBL/GenBank/DDBJ whole genome shotgun (WGS) entry which is preliminary data.</text>
</comment>
<name>A0A099Y9W0_LIMMU</name>
<feature type="transmembrane region" description="Helical" evidence="6">
    <location>
        <begin position="127"/>
        <end position="150"/>
    </location>
</feature>
<organism evidence="8 9">
    <name type="scientific">Limosilactobacillus mucosae</name>
    <name type="common">Lactobacillus mucosae</name>
    <dbReference type="NCBI Taxonomy" id="97478"/>
    <lineage>
        <taxon>Bacteria</taxon>
        <taxon>Bacillati</taxon>
        <taxon>Bacillota</taxon>
        <taxon>Bacilli</taxon>
        <taxon>Lactobacillales</taxon>
        <taxon>Lactobacillaceae</taxon>
        <taxon>Limosilactobacillus</taxon>
    </lineage>
</organism>
<reference evidence="8 9" key="1">
    <citation type="submission" date="2014-09" db="EMBL/GenBank/DDBJ databases">
        <title>Lactobacillus mucosae CRL573 Genome Sequencing.</title>
        <authorList>
            <person name="Bleckwedel J."/>
            <person name="Teran L.C."/>
            <person name="Bonacina J."/>
            <person name="Saavedra L."/>
            <person name="Mozzi F.B."/>
            <person name="Raya R.R."/>
        </authorList>
    </citation>
    <scope>NUCLEOTIDE SEQUENCE [LARGE SCALE GENOMIC DNA]</scope>
    <source>
        <strain evidence="8 9">CRL573</strain>
    </source>
</reference>
<feature type="transmembrane region" description="Helical" evidence="6">
    <location>
        <begin position="217"/>
        <end position="239"/>
    </location>
</feature>
<evidence type="ECO:0000256" key="3">
    <source>
        <dbReference type="ARBA" id="ARBA00022692"/>
    </source>
</evidence>
<feature type="domain" description="Major facilitator superfamily (MFS) profile" evidence="7">
    <location>
        <begin position="6"/>
        <end position="402"/>
    </location>
</feature>
<feature type="transmembrane region" description="Helical" evidence="6">
    <location>
        <begin position="96"/>
        <end position="115"/>
    </location>
</feature>
<feature type="transmembrane region" description="Helical" evidence="6">
    <location>
        <begin position="376"/>
        <end position="398"/>
    </location>
</feature>
<evidence type="ECO:0000313" key="9">
    <source>
        <dbReference type="Proteomes" id="UP000030001"/>
    </source>
</evidence>
<evidence type="ECO:0000256" key="6">
    <source>
        <dbReference type="SAM" id="Phobius"/>
    </source>
</evidence>
<dbReference type="InterPro" id="IPR052524">
    <property type="entry name" value="MFS_Cyanate_Porter"/>
</dbReference>
<dbReference type="GO" id="GO:0005886">
    <property type="term" value="C:plasma membrane"/>
    <property type="evidence" value="ECO:0007669"/>
    <property type="project" value="UniProtKB-SubCell"/>
</dbReference>
<evidence type="ECO:0000256" key="5">
    <source>
        <dbReference type="ARBA" id="ARBA00023136"/>
    </source>
</evidence>
<dbReference type="Proteomes" id="UP000030001">
    <property type="component" value="Unassembled WGS sequence"/>
</dbReference>
<accession>A0A099Y9W0</accession>
<protein>
    <recommendedName>
        <fullName evidence="7">Major facilitator superfamily (MFS) profile domain-containing protein</fullName>
    </recommendedName>
</protein>
<evidence type="ECO:0000256" key="2">
    <source>
        <dbReference type="ARBA" id="ARBA00022448"/>
    </source>
</evidence>
<comment type="subcellular location">
    <subcellularLocation>
        <location evidence="1">Cell membrane</location>
        <topology evidence="1">Multi-pass membrane protein</topology>
    </subcellularLocation>
</comment>
<dbReference type="InterPro" id="IPR020846">
    <property type="entry name" value="MFS_dom"/>
</dbReference>
<dbReference type="RefSeq" id="WP_034539876.1">
    <property type="nucleotide sequence ID" value="NZ_JBJNQK010000009.1"/>
</dbReference>
<proteinExistence type="predicted"/>
<keyword evidence="2" id="KW-0813">Transport</keyword>
<feature type="transmembrane region" description="Helical" evidence="6">
    <location>
        <begin position="353"/>
        <end position="370"/>
    </location>
</feature>
<feature type="transmembrane region" description="Helical" evidence="6">
    <location>
        <begin position="44"/>
        <end position="62"/>
    </location>
</feature>
<dbReference type="PANTHER" id="PTHR23523">
    <property type="match status" value="1"/>
</dbReference>
<dbReference type="InterPro" id="IPR036259">
    <property type="entry name" value="MFS_trans_sf"/>
</dbReference>
<feature type="transmembrane region" description="Helical" evidence="6">
    <location>
        <begin position="311"/>
        <end position="332"/>
    </location>
</feature>
<gene>
    <name evidence="8" type="ORF">LX03_04600</name>
</gene>
<feature type="transmembrane region" description="Helical" evidence="6">
    <location>
        <begin position="156"/>
        <end position="179"/>
    </location>
</feature>
<keyword evidence="3 6" id="KW-0812">Transmembrane</keyword>
<dbReference type="InterPro" id="IPR011701">
    <property type="entry name" value="MFS"/>
</dbReference>
<evidence type="ECO:0000313" key="8">
    <source>
        <dbReference type="EMBL" id="KGL67054.1"/>
    </source>
</evidence>
<dbReference type="GO" id="GO:0022857">
    <property type="term" value="F:transmembrane transporter activity"/>
    <property type="evidence" value="ECO:0007669"/>
    <property type="project" value="InterPro"/>
</dbReference>
<keyword evidence="4 6" id="KW-1133">Transmembrane helix</keyword>
<sequence>MKNHDRLVLVTVIAFGLAMRAPIVTIPLIIDQLARQLKTAVGNLGILTTIPLIMFLLFSIVVAKEMTRFGLRRALNLGLTALVLGALLRLDVTWPMLLLGTVLVGLGITHLNVLTPSVVATYEPNHTAFYTTAYSLAIMVGSSVFSLLTHPLSSTFGWWSVLVVLLMLTMFPWLMWILFRLPVPVRSQAKRADNQSVKSIHEPDLKTTAAPLWQNRYAWCCLLMFGTQSLINYTLVAWLPELMRFNGISGGQISIVLAMYSAAGMPVSLLLPCFLETATHRSQIVMSIVVGLLTLLAAVLMFWQSSMPLVYWYYLSIITGAMTAFYFIMALTTFPLKTISPTRTAQLSGLTQSGGYLIASFGPALYGLAFKSSPLGIMQIWCFAIVIALCTLASFVVIKMPKI</sequence>
<dbReference type="PROSITE" id="PS50850">
    <property type="entry name" value="MFS"/>
    <property type="match status" value="1"/>
</dbReference>
<dbReference type="EMBL" id="JROC01000029">
    <property type="protein sequence ID" value="KGL67054.1"/>
    <property type="molecule type" value="Genomic_DNA"/>
</dbReference>
<evidence type="ECO:0000256" key="4">
    <source>
        <dbReference type="ARBA" id="ARBA00022989"/>
    </source>
</evidence>
<feature type="transmembrane region" description="Helical" evidence="6">
    <location>
        <begin position="284"/>
        <end position="305"/>
    </location>
</feature>
<dbReference type="PANTHER" id="PTHR23523:SF2">
    <property type="entry name" value="2-NITROIMIDAZOLE TRANSPORTER"/>
    <property type="match status" value="1"/>
</dbReference>
<feature type="transmembrane region" description="Helical" evidence="6">
    <location>
        <begin position="74"/>
        <end position="90"/>
    </location>
</feature>
<feature type="transmembrane region" description="Helical" evidence="6">
    <location>
        <begin position="251"/>
        <end position="272"/>
    </location>
</feature>
<evidence type="ECO:0000256" key="1">
    <source>
        <dbReference type="ARBA" id="ARBA00004651"/>
    </source>
</evidence>
<evidence type="ECO:0000259" key="7">
    <source>
        <dbReference type="PROSITE" id="PS50850"/>
    </source>
</evidence>
<dbReference type="Pfam" id="PF07690">
    <property type="entry name" value="MFS_1"/>
    <property type="match status" value="1"/>
</dbReference>
<keyword evidence="5 6" id="KW-0472">Membrane</keyword>
<dbReference type="Gene3D" id="1.20.1250.20">
    <property type="entry name" value="MFS general substrate transporter like domains"/>
    <property type="match status" value="1"/>
</dbReference>